<dbReference type="SUPFAM" id="SSF49452">
    <property type="entry name" value="Starch-binding domain-like"/>
    <property type="match status" value="1"/>
</dbReference>
<keyword evidence="4" id="KW-1185">Reference proteome</keyword>
<dbReference type="AlphaFoldDB" id="A0A4S8IQD1"/>
<feature type="compositionally biased region" description="Basic and acidic residues" evidence="1">
    <location>
        <begin position="288"/>
        <end position="300"/>
    </location>
</feature>
<dbReference type="InterPro" id="IPR013784">
    <property type="entry name" value="Carb-bd-like_fold"/>
</dbReference>
<dbReference type="PROSITE" id="PS51166">
    <property type="entry name" value="CBM20"/>
    <property type="match status" value="1"/>
</dbReference>
<dbReference type="FunFam" id="2.60.40.10:FF:000552">
    <property type="entry name" value="Related to glucoamylase"/>
    <property type="match status" value="1"/>
</dbReference>
<dbReference type="InterPro" id="IPR002044">
    <property type="entry name" value="CBM20"/>
</dbReference>
<feature type="compositionally biased region" description="Basic and acidic residues" evidence="1">
    <location>
        <begin position="307"/>
        <end position="320"/>
    </location>
</feature>
<evidence type="ECO:0000313" key="3">
    <source>
        <dbReference type="EMBL" id="THU50785.1"/>
    </source>
</evidence>
<name>A0A4S8IQD1_MUSBA</name>
<evidence type="ECO:0000313" key="4">
    <source>
        <dbReference type="Proteomes" id="UP000317650"/>
    </source>
</evidence>
<dbReference type="GO" id="GO:0016020">
    <property type="term" value="C:membrane"/>
    <property type="evidence" value="ECO:0007669"/>
    <property type="project" value="TreeGrafter"/>
</dbReference>
<dbReference type="Gene3D" id="2.60.40.10">
    <property type="entry name" value="Immunoglobulins"/>
    <property type="match status" value="1"/>
</dbReference>
<dbReference type="InterPro" id="IPR013783">
    <property type="entry name" value="Ig-like_fold"/>
</dbReference>
<organism evidence="3 4">
    <name type="scientific">Musa balbisiana</name>
    <name type="common">Banana</name>
    <dbReference type="NCBI Taxonomy" id="52838"/>
    <lineage>
        <taxon>Eukaryota</taxon>
        <taxon>Viridiplantae</taxon>
        <taxon>Streptophyta</taxon>
        <taxon>Embryophyta</taxon>
        <taxon>Tracheophyta</taxon>
        <taxon>Spermatophyta</taxon>
        <taxon>Magnoliopsida</taxon>
        <taxon>Liliopsida</taxon>
        <taxon>Zingiberales</taxon>
        <taxon>Musaceae</taxon>
        <taxon>Musa</taxon>
    </lineage>
</organism>
<dbReference type="Proteomes" id="UP000317650">
    <property type="component" value="Chromosome 6"/>
</dbReference>
<dbReference type="SMART" id="SM01065">
    <property type="entry name" value="CBM_2"/>
    <property type="match status" value="1"/>
</dbReference>
<sequence>MEAFAGNCIRGFVRDGSKLAPSVAYSASSHLRWSTVRAPFPTKKLGSGHAVLFRGQRIWRSSSSSLSAASSEVDKLTLDSYVEKADRYKTVHVRFVLQKKCSFGQQFLLVGDDPMFGLWDPEKAVPLEWSSGHEWTAELDLPVGKQIQFKFILKGVSGEIKWQPGPDRCLQTWETSNTIVVSEDWEDAESQEISEEEPSLLILVEETRSVESKIGSNVGAVMDLTQIGEAQDKPRGVTDTTLESRNRGKNLTSHEGLLLVPGLVPICALGSALGSPQETMPVKAAVDASHESDEAAEHYKSSAQLSVKEEKREGSHKNLLEEEETTILLQQPDSHEHEEMAVKQSNGSMLVEDKTLPKEPNSEEIANGLQNDMQWGRRTLKQLLLNLGFNVTPTETS</sequence>
<proteinExistence type="predicted"/>
<dbReference type="GO" id="GO:2001070">
    <property type="term" value="F:starch binding"/>
    <property type="evidence" value="ECO:0007669"/>
    <property type="project" value="InterPro"/>
</dbReference>
<comment type="caution">
    <text evidence="3">The sequence shown here is derived from an EMBL/GenBank/DDBJ whole genome shotgun (WGS) entry which is preliminary data.</text>
</comment>
<dbReference type="PANTHER" id="PTHR15048:SF0">
    <property type="entry name" value="STARCH-BINDING DOMAIN-CONTAINING PROTEIN 1"/>
    <property type="match status" value="1"/>
</dbReference>
<reference evidence="3 4" key="1">
    <citation type="journal article" date="2019" name="Nat. Plants">
        <title>Genome sequencing of Musa balbisiana reveals subgenome evolution and function divergence in polyploid bananas.</title>
        <authorList>
            <person name="Yao X."/>
        </authorList>
    </citation>
    <scope>NUCLEOTIDE SEQUENCE [LARGE SCALE GENOMIC DNA]</scope>
    <source>
        <strain evidence="4">cv. DH-PKW</strain>
        <tissue evidence="3">Leaves</tissue>
    </source>
</reference>
<dbReference type="CDD" id="cd05467">
    <property type="entry name" value="CBM20"/>
    <property type="match status" value="1"/>
</dbReference>
<dbReference type="PANTHER" id="PTHR15048">
    <property type="entry name" value="STARCH-BINDING DOMAIN-CONTAINING PROTEIN 1"/>
    <property type="match status" value="1"/>
</dbReference>
<gene>
    <name evidence="3" type="ORF">C4D60_Mb06t23980</name>
</gene>
<feature type="region of interest" description="Disordered" evidence="1">
    <location>
        <begin position="229"/>
        <end position="249"/>
    </location>
</feature>
<evidence type="ECO:0000256" key="1">
    <source>
        <dbReference type="SAM" id="MobiDB-lite"/>
    </source>
</evidence>
<protein>
    <recommendedName>
        <fullName evidence="2">CBM20 domain-containing protein</fullName>
    </recommendedName>
</protein>
<feature type="region of interest" description="Disordered" evidence="1">
    <location>
        <begin position="282"/>
        <end position="320"/>
    </location>
</feature>
<evidence type="ECO:0000259" key="2">
    <source>
        <dbReference type="PROSITE" id="PS51166"/>
    </source>
</evidence>
<dbReference type="EMBL" id="PYDT01000009">
    <property type="protein sequence ID" value="THU50785.1"/>
    <property type="molecule type" value="Genomic_DNA"/>
</dbReference>
<feature type="compositionally biased region" description="Basic and acidic residues" evidence="1">
    <location>
        <begin position="230"/>
        <end position="246"/>
    </location>
</feature>
<accession>A0A4S8IQD1</accession>
<dbReference type="Pfam" id="PF00686">
    <property type="entry name" value="CBM_20"/>
    <property type="match status" value="1"/>
</dbReference>
<dbReference type="STRING" id="52838.A0A4S8IQD1"/>
<feature type="domain" description="CBM20" evidence="2">
    <location>
        <begin position="85"/>
        <end position="187"/>
    </location>
</feature>